<comment type="caution">
    <text evidence="1">The sequence shown here is derived from an EMBL/GenBank/DDBJ whole genome shotgun (WGS) entry which is preliminary data.</text>
</comment>
<dbReference type="Proteomes" id="UP001243009">
    <property type="component" value="Unassembled WGS sequence"/>
</dbReference>
<name>A0ABT9E2P5_9PROT</name>
<protein>
    <submittedName>
        <fullName evidence="1">Uncharacterized protein</fullName>
    </submittedName>
</protein>
<dbReference type="RefSeq" id="WP_305105304.1">
    <property type="nucleotide sequence ID" value="NZ_JAUTWS010000018.1"/>
</dbReference>
<evidence type="ECO:0000313" key="2">
    <source>
        <dbReference type="Proteomes" id="UP001243009"/>
    </source>
</evidence>
<accession>A0ABT9E2P5</accession>
<gene>
    <name evidence="1" type="ORF">Q7A36_18955</name>
</gene>
<proteinExistence type="predicted"/>
<keyword evidence="2" id="KW-1185">Reference proteome</keyword>
<evidence type="ECO:0000313" key="1">
    <source>
        <dbReference type="EMBL" id="MDO9710441.1"/>
    </source>
</evidence>
<sequence>MRAFERIALLLIRAAEKGQSRKEVEEMASGLFLDVKEKNIRTLADWEVEKYRLNLWHMIAKASENHPSFHVQDALSGALDGLRASQLSKKDKYRRSSQVDAD</sequence>
<reference evidence="1 2" key="1">
    <citation type="submission" date="2023-08" db="EMBL/GenBank/DDBJ databases">
        <title>The draft genome sequence of Paracraurococcus sp. LOR1-02.</title>
        <authorList>
            <person name="Kingkaew E."/>
            <person name="Tanasupawat S."/>
        </authorList>
    </citation>
    <scope>NUCLEOTIDE SEQUENCE [LARGE SCALE GENOMIC DNA]</scope>
    <source>
        <strain evidence="1 2">LOR1-02</strain>
    </source>
</reference>
<dbReference type="EMBL" id="JAUTWS010000018">
    <property type="protein sequence ID" value="MDO9710441.1"/>
    <property type="molecule type" value="Genomic_DNA"/>
</dbReference>
<organism evidence="1 2">
    <name type="scientific">Paracraurococcus lichenis</name>
    <dbReference type="NCBI Taxonomy" id="3064888"/>
    <lineage>
        <taxon>Bacteria</taxon>
        <taxon>Pseudomonadati</taxon>
        <taxon>Pseudomonadota</taxon>
        <taxon>Alphaproteobacteria</taxon>
        <taxon>Acetobacterales</taxon>
        <taxon>Roseomonadaceae</taxon>
        <taxon>Paracraurococcus</taxon>
    </lineage>
</organism>